<keyword evidence="8" id="KW-0732">Signal</keyword>
<keyword evidence="5 7" id="KW-0106">Calcium</keyword>
<protein>
    <submittedName>
        <fullName evidence="11">Tripeptidyl-peptidase 1 isoform X2</fullName>
    </submittedName>
</protein>
<dbReference type="GeneID" id="100213935"/>
<feature type="chain" id="PRO_5045824273" evidence="8">
    <location>
        <begin position="21"/>
        <end position="570"/>
    </location>
</feature>
<keyword evidence="2 7" id="KW-0479">Metal-binding</keyword>
<keyword evidence="6" id="KW-0865">Zymogen</keyword>
<dbReference type="SUPFAM" id="SSF52743">
    <property type="entry name" value="Subtilisin-like"/>
    <property type="match status" value="1"/>
</dbReference>
<dbReference type="PANTHER" id="PTHR14218">
    <property type="entry name" value="PROTEASE S8 TRIPEPTIDYL PEPTIDASE I CLN2"/>
    <property type="match status" value="1"/>
</dbReference>
<feature type="active site" description="Charge relay system" evidence="7">
    <location>
        <position position="287"/>
    </location>
</feature>
<dbReference type="InterPro" id="IPR050819">
    <property type="entry name" value="Tripeptidyl-peptidase_I"/>
</dbReference>
<organism evidence="10 11">
    <name type="scientific">Hydra vulgaris</name>
    <name type="common">Hydra</name>
    <name type="synonym">Hydra attenuata</name>
    <dbReference type="NCBI Taxonomy" id="6087"/>
    <lineage>
        <taxon>Eukaryota</taxon>
        <taxon>Metazoa</taxon>
        <taxon>Cnidaria</taxon>
        <taxon>Hydrozoa</taxon>
        <taxon>Hydroidolina</taxon>
        <taxon>Anthoathecata</taxon>
        <taxon>Aplanulata</taxon>
        <taxon>Hydridae</taxon>
        <taxon>Hydra</taxon>
    </lineage>
</organism>
<evidence type="ECO:0000259" key="9">
    <source>
        <dbReference type="PROSITE" id="PS51695"/>
    </source>
</evidence>
<evidence type="ECO:0000256" key="6">
    <source>
        <dbReference type="ARBA" id="ARBA00023145"/>
    </source>
</evidence>
<evidence type="ECO:0000256" key="4">
    <source>
        <dbReference type="ARBA" id="ARBA00022825"/>
    </source>
</evidence>
<proteinExistence type="predicted"/>
<dbReference type="CDD" id="cd11377">
    <property type="entry name" value="Pro-peptidase_S53"/>
    <property type="match status" value="1"/>
</dbReference>
<dbReference type="InterPro" id="IPR015366">
    <property type="entry name" value="S53_propep"/>
</dbReference>
<keyword evidence="4 7" id="KW-0720">Serine protease</keyword>
<feature type="binding site" evidence="7">
    <location>
        <position position="523"/>
    </location>
    <ligand>
        <name>Ca(2+)</name>
        <dbReference type="ChEBI" id="CHEBI:29108"/>
    </ligand>
</feature>
<sequence>MSLVKAIIFTILLGIKFSSASLLHALEKDQDLYYWQNEGWIKADRVSEDKIIELTFALKQQNVKQLEDFLLQVSNPDSNLYGKYVSVEQLTRIIQPKDDSIEIVSLWLKQNDVNDCELTLNKDFIRCTMKVKIAEKLLPGSNFYNFQHKKYSRNVVRSVSHYQVPNYIAEHIDFVGGLHRFPAVNFFKTKFENINYNRNHHISHSELFHIGVYPSVLRKRYNLTVDDVGSHPNNSQVVAQFLEQYFNPNDLSEFMSIFVGKDFPHKTLIEKVIGPDTGRSGVEASLDTQYIMGLGANITTWFWSTPGRHDNQEPFLTWLVDISNTSQVPWVHSVSYGEDESTLSEVYMNRVNIEFMKTGARGLTILFASGDNGAGCQGNKFSPNFPVSSPYVTGVGGTAFKNPFGSGEETSYEISGGGFSNLFLQPSYQSERVNEYLKSDNVPPEQYFNKSGRAYPDIAALSNHFWIVNNRIPVPGVAGTSAATPTVAGIISMLNEKRLQNNKPPMGFINPFLYKNPQAFFDILGGCNEGCLNTNDKGFCAEVGFDPVTGNGTPNYPELLKAAMNAVNKY</sequence>
<evidence type="ECO:0000256" key="2">
    <source>
        <dbReference type="ARBA" id="ARBA00022723"/>
    </source>
</evidence>
<dbReference type="SUPFAM" id="SSF54897">
    <property type="entry name" value="Protease propeptides/inhibitors"/>
    <property type="match status" value="1"/>
</dbReference>
<gene>
    <name evidence="11" type="primary">LOC100213935</name>
</gene>
<dbReference type="PANTHER" id="PTHR14218:SF15">
    <property type="entry name" value="TRIPEPTIDYL-PEPTIDASE 1"/>
    <property type="match status" value="1"/>
</dbReference>
<dbReference type="RefSeq" id="XP_065652082.1">
    <property type="nucleotide sequence ID" value="XM_065796010.1"/>
</dbReference>
<keyword evidence="3 7" id="KW-0378">Hydrolase</keyword>
<evidence type="ECO:0000313" key="10">
    <source>
        <dbReference type="Proteomes" id="UP001652625"/>
    </source>
</evidence>
<feature type="domain" description="Peptidase S53" evidence="9">
    <location>
        <begin position="211"/>
        <end position="566"/>
    </location>
</feature>
<feature type="binding site" evidence="7">
    <location>
        <position position="544"/>
    </location>
    <ligand>
        <name>Ca(2+)</name>
        <dbReference type="ChEBI" id="CHEBI:29108"/>
    </ligand>
</feature>
<keyword evidence="10" id="KW-1185">Reference proteome</keyword>
<evidence type="ECO:0000256" key="5">
    <source>
        <dbReference type="ARBA" id="ARBA00022837"/>
    </source>
</evidence>
<evidence type="ECO:0000313" key="11">
    <source>
        <dbReference type="RefSeq" id="XP_065652082.1"/>
    </source>
</evidence>
<reference evidence="11" key="1">
    <citation type="submission" date="2025-08" db="UniProtKB">
        <authorList>
            <consortium name="RefSeq"/>
        </authorList>
    </citation>
    <scope>IDENTIFICATION</scope>
</reference>
<feature type="active site" description="Charge relay system" evidence="7">
    <location>
        <position position="283"/>
    </location>
</feature>
<dbReference type="InterPro" id="IPR036852">
    <property type="entry name" value="Peptidase_S8/S53_dom_sf"/>
</dbReference>
<feature type="binding site" evidence="7">
    <location>
        <position position="522"/>
    </location>
    <ligand>
        <name>Ca(2+)</name>
        <dbReference type="ChEBI" id="CHEBI:29108"/>
    </ligand>
</feature>
<dbReference type="Proteomes" id="UP001652625">
    <property type="component" value="Chromosome 04"/>
</dbReference>
<evidence type="ECO:0000256" key="7">
    <source>
        <dbReference type="PROSITE-ProRule" id="PRU01032"/>
    </source>
</evidence>
<feature type="active site" description="Charge relay system" evidence="7">
    <location>
        <position position="481"/>
    </location>
</feature>
<dbReference type="SMART" id="SM00944">
    <property type="entry name" value="Pro-kuma_activ"/>
    <property type="match status" value="1"/>
</dbReference>
<accession>A0ABM4BSF4</accession>
<feature type="binding site" evidence="7">
    <location>
        <position position="546"/>
    </location>
    <ligand>
        <name>Ca(2+)</name>
        <dbReference type="ChEBI" id="CHEBI:29108"/>
    </ligand>
</feature>
<dbReference type="PROSITE" id="PS00138">
    <property type="entry name" value="SUBTILASE_SER"/>
    <property type="match status" value="1"/>
</dbReference>
<dbReference type="Gene3D" id="3.40.50.200">
    <property type="entry name" value="Peptidase S8/S53 domain"/>
    <property type="match status" value="1"/>
</dbReference>
<dbReference type="PROSITE" id="PS51695">
    <property type="entry name" value="SEDOLISIN"/>
    <property type="match status" value="1"/>
</dbReference>
<dbReference type="InterPro" id="IPR030400">
    <property type="entry name" value="Sedolisin_dom"/>
</dbReference>
<feature type="signal peptide" evidence="8">
    <location>
        <begin position="1"/>
        <end position="20"/>
    </location>
</feature>
<comment type="cofactor">
    <cofactor evidence="7">
        <name>Ca(2+)</name>
        <dbReference type="ChEBI" id="CHEBI:29108"/>
    </cofactor>
    <text evidence="7">Binds 1 Ca(2+) ion per subunit.</text>
</comment>
<keyword evidence="1 7" id="KW-0645">Protease</keyword>
<dbReference type="InterPro" id="IPR023828">
    <property type="entry name" value="Peptidase_S8_Ser-AS"/>
</dbReference>
<dbReference type="Pfam" id="PF09286">
    <property type="entry name" value="Pro-kuma_activ"/>
    <property type="match status" value="1"/>
</dbReference>
<evidence type="ECO:0000256" key="8">
    <source>
        <dbReference type="SAM" id="SignalP"/>
    </source>
</evidence>
<name>A0ABM4BSF4_HYDVU</name>
<evidence type="ECO:0000256" key="1">
    <source>
        <dbReference type="ARBA" id="ARBA00022670"/>
    </source>
</evidence>
<evidence type="ECO:0000256" key="3">
    <source>
        <dbReference type="ARBA" id="ARBA00022801"/>
    </source>
</evidence>
<dbReference type="CDD" id="cd04056">
    <property type="entry name" value="Peptidases_S53"/>
    <property type="match status" value="1"/>
</dbReference>